<dbReference type="Gene3D" id="1.25.10.10">
    <property type="entry name" value="Leucine-rich Repeat Variant"/>
    <property type="match status" value="2"/>
</dbReference>
<dbReference type="PANTHER" id="PTHR22895">
    <property type="entry name" value="ARMADILLO REPEAT-CONTAINING PROTEIN 6"/>
    <property type="match status" value="1"/>
</dbReference>
<protein>
    <recommendedName>
        <fullName evidence="4">Armadillo repeat-containing protein 6</fullName>
    </recommendedName>
</protein>
<dbReference type="EMBL" id="JAWZYT010001080">
    <property type="protein sequence ID" value="KAK4315781.1"/>
    <property type="molecule type" value="Genomic_DNA"/>
</dbReference>
<accession>A0AAE1PW45</accession>
<dbReference type="InterPro" id="IPR016024">
    <property type="entry name" value="ARM-type_fold"/>
</dbReference>
<dbReference type="Proteomes" id="UP001292094">
    <property type="component" value="Unassembled WGS sequence"/>
</dbReference>
<dbReference type="PANTHER" id="PTHR22895:SF0">
    <property type="entry name" value="ARMADILLO REPEAT-CONTAINING PROTEIN 6"/>
    <property type="match status" value="1"/>
</dbReference>
<evidence type="ECO:0000313" key="2">
    <source>
        <dbReference type="EMBL" id="KAK4315781.1"/>
    </source>
</evidence>
<keyword evidence="3" id="KW-1185">Reference proteome</keyword>
<name>A0AAE1PW45_9EUCA</name>
<comment type="caution">
    <text evidence="2">The sequence shown here is derived from an EMBL/GenBank/DDBJ whole genome shotgun (WGS) entry which is preliminary data.</text>
</comment>
<gene>
    <name evidence="2" type="ORF">Pmani_013019</name>
</gene>
<evidence type="ECO:0008006" key="4">
    <source>
        <dbReference type="Google" id="ProtNLM"/>
    </source>
</evidence>
<dbReference type="InterPro" id="IPR000225">
    <property type="entry name" value="Armadillo"/>
</dbReference>
<dbReference type="SUPFAM" id="SSF48371">
    <property type="entry name" value="ARM repeat"/>
    <property type="match status" value="1"/>
</dbReference>
<proteinExistence type="predicted"/>
<evidence type="ECO:0000256" key="1">
    <source>
        <dbReference type="ARBA" id="ARBA00022737"/>
    </source>
</evidence>
<keyword evidence="1" id="KW-0677">Repeat</keyword>
<dbReference type="SMART" id="SM00185">
    <property type="entry name" value="ARM"/>
    <property type="match status" value="4"/>
</dbReference>
<dbReference type="AlphaFoldDB" id="A0AAE1PW45"/>
<reference evidence="2" key="1">
    <citation type="submission" date="2023-11" db="EMBL/GenBank/DDBJ databases">
        <title>Genome assemblies of two species of porcelain crab, Petrolisthes cinctipes and Petrolisthes manimaculis (Anomura: Porcellanidae).</title>
        <authorList>
            <person name="Angst P."/>
        </authorList>
    </citation>
    <scope>NUCLEOTIDE SEQUENCE</scope>
    <source>
        <strain evidence="2">PB745_02</strain>
        <tissue evidence="2">Gill</tissue>
    </source>
</reference>
<sequence length="500" mass="54708">MDTNKMTTTRLLLWSTYHTHGALYKSKKCKMAKVISQETFDGVVLENVTEFDMSLEEAVADAIREFESQGVLLGMVVKDGVLSDDRRSITHSVVTSIEGLRSVAAGGTPTLEEVQEHLATLATHCNLSLSHRILANNNNAYDVLIKLLQTSKDNGAILNACLKTMVALTEGNPDILNSEGTQLLLQLLEEWRMRSDALDVLELLAQWCMWCCVKHEGNRQSLVEAGAMGSMVALLQAQRSNAPVVRAACRAIKAFTLDDDIRQEFGNAHEHARLLAEENQLIGLSLNLINEFDGDSETTSELLGVVRKLCVRAEYCQEVVDHGGLKVINDIFVSFPDHAELNKQAMSLMKTVAGNDKVKNEAMKAGISSLLVAAMNRHQNVRGVCEEGCGAVSMLALRSQTHAKQLEEAGASSAVLQAMKIHPKMVQIQKLGCMAIRNLASRIPENQASLIAQGVEGIIQAALEAHGELVKDVARAALRDLDLPVEMVEQWRGTGHEISR</sequence>
<dbReference type="InterPro" id="IPR011989">
    <property type="entry name" value="ARM-like"/>
</dbReference>
<dbReference type="GO" id="GO:0002244">
    <property type="term" value="P:hematopoietic progenitor cell differentiation"/>
    <property type="evidence" value="ECO:0007669"/>
    <property type="project" value="TreeGrafter"/>
</dbReference>
<organism evidence="2 3">
    <name type="scientific">Petrolisthes manimaculis</name>
    <dbReference type="NCBI Taxonomy" id="1843537"/>
    <lineage>
        <taxon>Eukaryota</taxon>
        <taxon>Metazoa</taxon>
        <taxon>Ecdysozoa</taxon>
        <taxon>Arthropoda</taxon>
        <taxon>Crustacea</taxon>
        <taxon>Multicrustacea</taxon>
        <taxon>Malacostraca</taxon>
        <taxon>Eumalacostraca</taxon>
        <taxon>Eucarida</taxon>
        <taxon>Decapoda</taxon>
        <taxon>Pleocyemata</taxon>
        <taxon>Anomura</taxon>
        <taxon>Galatheoidea</taxon>
        <taxon>Porcellanidae</taxon>
        <taxon>Petrolisthes</taxon>
    </lineage>
</organism>
<evidence type="ECO:0000313" key="3">
    <source>
        <dbReference type="Proteomes" id="UP001292094"/>
    </source>
</evidence>